<evidence type="ECO:0000313" key="2">
    <source>
        <dbReference type="Proteomes" id="UP000321456"/>
    </source>
</evidence>
<reference evidence="1 2" key="1">
    <citation type="submission" date="2019-08" db="EMBL/GenBank/DDBJ databases">
        <title>Professor.</title>
        <authorList>
            <person name="Park J.S."/>
        </authorList>
    </citation>
    <scope>NUCLEOTIDE SEQUENCE [LARGE SCALE GENOMIC DNA]</scope>
    <source>
        <strain evidence="1 2">176CP5-101</strain>
    </source>
</reference>
<dbReference type="AlphaFoldDB" id="A0A5C8V5V8"/>
<dbReference type="Proteomes" id="UP000321456">
    <property type="component" value="Unassembled WGS sequence"/>
</dbReference>
<name>A0A5C8V5V8_9FLAO</name>
<keyword evidence="2" id="KW-1185">Reference proteome</keyword>
<comment type="caution">
    <text evidence="1">The sequence shown here is derived from an EMBL/GenBank/DDBJ whole genome shotgun (WGS) entry which is preliminary data.</text>
</comment>
<accession>A0A5C8V5V8</accession>
<gene>
    <name evidence="1" type="ORF">FVB32_02755</name>
</gene>
<organism evidence="1 2">
    <name type="scientific">Flagellimonas hymeniacidonis</name>
    <dbReference type="NCBI Taxonomy" id="2603628"/>
    <lineage>
        <taxon>Bacteria</taxon>
        <taxon>Pseudomonadati</taxon>
        <taxon>Bacteroidota</taxon>
        <taxon>Flavobacteriia</taxon>
        <taxon>Flavobacteriales</taxon>
        <taxon>Flavobacteriaceae</taxon>
        <taxon>Flagellimonas</taxon>
    </lineage>
</organism>
<proteinExistence type="predicted"/>
<evidence type="ECO:0008006" key="3">
    <source>
        <dbReference type="Google" id="ProtNLM"/>
    </source>
</evidence>
<protein>
    <recommendedName>
        <fullName evidence="3">TonB C-terminal domain-containing protein</fullName>
    </recommendedName>
</protein>
<dbReference type="RefSeq" id="WP_147741056.1">
    <property type="nucleotide sequence ID" value="NZ_VRUR01000001.1"/>
</dbReference>
<evidence type="ECO:0000313" key="1">
    <source>
        <dbReference type="EMBL" id="TXN37225.1"/>
    </source>
</evidence>
<sequence length="158" mass="17995">MRKLVVLSFFGLLASCELFMSKEDKTQKMVNEELLSIDWNDVDQYPLFEDCDETATKPAQRDCFQSAMLNHFSKALEGLQFQVDKDLNDTMYIDFSIDEHGFISVLNVEENTAILNEIPDFNAKISNRLNDLTTVAPALKRGIPVGLKFRLPIVLNTN</sequence>
<dbReference type="EMBL" id="VRUR01000001">
    <property type="protein sequence ID" value="TXN37225.1"/>
    <property type="molecule type" value="Genomic_DNA"/>
</dbReference>
<dbReference type="PROSITE" id="PS51257">
    <property type="entry name" value="PROKAR_LIPOPROTEIN"/>
    <property type="match status" value="1"/>
</dbReference>